<dbReference type="KEGG" id="cgo:Corgl_0072"/>
<reference evidence="3" key="1">
    <citation type="journal article" date="2013" name="Stand. Genomic Sci.">
        <title>Complete genome sequence of Coriobacterium glomerans type strain (PW2(T)) from the midgut of Pyrrhocoris apterus L. (red soldier bug).</title>
        <authorList>
            <person name="Stackebrandt E."/>
            <person name="Zeytun A."/>
            <person name="Lapidus A."/>
            <person name="Nolan M."/>
            <person name="Lucas S."/>
            <person name="Hammon N."/>
            <person name="Deshpande S."/>
            <person name="Cheng J.F."/>
            <person name="Tapia R."/>
            <person name="Goodwin L.A."/>
            <person name="Pitluck S."/>
            <person name="Liolios K."/>
            <person name="Pagani I."/>
            <person name="Ivanova N."/>
            <person name="Mavromatis K."/>
            <person name="Mikhailova N."/>
            <person name="Huntemann M."/>
            <person name="Pati A."/>
            <person name="Chen A."/>
            <person name="Palaniappan K."/>
            <person name="Chang Y.J."/>
            <person name="Land M."/>
            <person name="Hauser L."/>
            <person name="Rohde M."/>
            <person name="Pukall R."/>
            <person name="Goker M."/>
            <person name="Detter J.C."/>
            <person name="Woyke T."/>
            <person name="Bristow J."/>
            <person name="Eisen J.A."/>
            <person name="Markowitz V."/>
            <person name="Hugenholtz P."/>
            <person name="Kyrpides N.C."/>
            <person name="Klenk H.P."/>
        </authorList>
    </citation>
    <scope>NUCLEOTIDE SEQUENCE</scope>
    <source>
        <strain evidence="3">ATCC 49209 / DSM 20642 / JCM 10262 / PW2</strain>
    </source>
</reference>
<protein>
    <submittedName>
        <fullName evidence="2">Acetyltransferase</fullName>
    </submittedName>
</protein>
<dbReference type="STRING" id="700015.Corgl_0072"/>
<organism evidence="2 3">
    <name type="scientific">Coriobacterium glomerans (strain ATCC 49209 / DSM 20642 / JCM 10262 / PW2)</name>
    <dbReference type="NCBI Taxonomy" id="700015"/>
    <lineage>
        <taxon>Bacteria</taxon>
        <taxon>Bacillati</taxon>
        <taxon>Actinomycetota</taxon>
        <taxon>Coriobacteriia</taxon>
        <taxon>Coriobacteriales</taxon>
        <taxon>Coriobacteriaceae</taxon>
        <taxon>Coriobacterium</taxon>
    </lineage>
</organism>
<dbReference type="PANTHER" id="PTHR31435">
    <property type="entry name" value="PROTEIN NATD1"/>
    <property type="match status" value="1"/>
</dbReference>
<dbReference type="InterPro" id="IPR045057">
    <property type="entry name" value="Gcn5-rel_NAT"/>
</dbReference>
<dbReference type="InterPro" id="IPR016181">
    <property type="entry name" value="Acyl_CoA_acyltransferase"/>
</dbReference>
<proteinExistence type="predicted"/>
<dbReference type="PROSITE" id="PS51729">
    <property type="entry name" value="GNAT_YJDJ"/>
    <property type="match status" value="1"/>
</dbReference>
<name>F2N9U5_CORGP</name>
<gene>
    <name evidence="2" type="ordered locus">Corgl_0072</name>
</gene>
<feature type="domain" description="N-acetyltransferase" evidence="1">
    <location>
        <begin position="1"/>
        <end position="93"/>
    </location>
</feature>
<dbReference type="eggNOG" id="COG2388">
    <property type="taxonomic scope" value="Bacteria"/>
</dbReference>
<dbReference type="InterPro" id="IPR031165">
    <property type="entry name" value="GNAT_YJDJ"/>
</dbReference>
<dbReference type="Pfam" id="PF14542">
    <property type="entry name" value="Acetyltransf_CG"/>
    <property type="match status" value="1"/>
</dbReference>
<evidence type="ECO:0000313" key="2">
    <source>
        <dbReference type="EMBL" id="AEB06200.1"/>
    </source>
</evidence>
<dbReference type="AlphaFoldDB" id="F2N9U5"/>
<dbReference type="EMBL" id="CP002628">
    <property type="protein sequence ID" value="AEB06200.1"/>
    <property type="molecule type" value="Genomic_DNA"/>
</dbReference>
<dbReference type="Proteomes" id="UP000006851">
    <property type="component" value="Chromosome"/>
</dbReference>
<sequence length="93" mass="10566">MNDYRFVVDRNAVRYVDANGTSCAEVTFPDVGDNTVEIDHTFVDDSLRGRGIAGQLLERCVRSLEETGRKAIPTCFYAMHWFEKHPERGDLLA</sequence>
<evidence type="ECO:0000313" key="3">
    <source>
        <dbReference type="Proteomes" id="UP000006851"/>
    </source>
</evidence>
<keyword evidence="3" id="KW-1185">Reference proteome</keyword>
<dbReference type="Gene3D" id="3.40.630.30">
    <property type="match status" value="1"/>
</dbReference>
<dbReference type="PANTHER" id="PTHR31435:SF10">
    <property type="entry name" value="BSR4717 PROTEIN"/>
    <property type="match status" value="1"/>
</dbReference>
<dbReference type="RefSeq" id="WP_013707943.1">
    <property type="nucleotide sequence ID" value="NC_015389.1"/>
</dbReference>
<dbReference type="HOGENOM" id="CLU_132888_2_2_11"/>
<dbReference type="SUPFAM" id="SSF55729">
    <property type="entry name" value="Acyl-CoA N-acyltransferases (Nat)"/>
    <property type="match status" value="1"/>
</dbReference>
<dbReference type="OrthoDB" id="5405911at2"/>
<evidence type="ECO:0000259" key="1">
    <source>
        <dbReference type="PROSITE" id="PS51729"/>
    </source>
</evidence>
<dbReference type="CDD" id="cd04301">
    <property type="entry name" value="NAT_SF"/>
    <property type="match status" value="1"/>
</dbReference>
<accession>F2N9U5</accession>